<dbReference type="Gene3D" id="2.40.70.10">
    <property type="entry name" value="Acid Proteases"/>
    <property type="match status" value="1"/>
</dbReference>
<dbReference type="OrthoDB" id="3068303at2759"/>
<dbReference type="PROSITE" id="PS00141">
    <property type="entry name" value="ASP_PROTEASE"/>
    <property type="match status" value="1"/>
</dbReference>
<name>A0A2H3D386_ARMGA</name>
<evidence type="ECO:0000313" key="4">
    <source>
        <dbReference type="EMBL" id="PBK88560.1"/>
    </source>
</evidence>
<gene>
    <name evidence="4" type="ORF">ARMGADRAFT_855330</name>
</gene>
<dbReference type="Proteomes" id="UP000217790">
    <property type="component" value="Unassembled WGS sequence"/>
</dbReference>
<evidence type="ECO:0000256" key="1">
    <source>
        <dbReference type="ARBA" id="ARBA00022750"/>
    </source>
</evidence>
<dbReference type="InterPro" id="IPR021109">
    <property type="entry name" value="Peptidase_aspartic_dom_sf"/>
</dbReference>
<evidence type="ECO:0000313" key="5">
    <source>
        <dbReference type="Proteomes" id="UP000217790"/>
    </source>
</evidence>
<proteinExistence type="predicted"/>
<organism evidence="4 5">
    <name type="scientific">Armillaria gallica</name>
    <name type="common">Bulbous honey fungus</name>
    <name type="synonym">Armillaria bulbosa</name>
    <dbReference type="NCBI Taxonomy" id="47427"/>
    <lineage>
        <taxon>Eukaryota</taxon>
        <taxon>Fungi</taxon>
        <taxon>Dikarya</taxon>
        <taxon>Basidiomycota</taxon>
        <taxon>Agaricomycotina</taxon>
        <taxon>Agaricomycetes</taxon>
        <taxon>Agaricomycetidae</taxon>
        <taxon>Agaricales</taxon>
        <taxon>Marasmiineae</taxon>
        <taxon>Physalacriaceae</taxon>
        <taxon>Armillaria</taxon>
    </lineage>
</organism>
<reference evidence="5" key="1">
    <citation type="journal article" date="2017" name="Nat. Ecol. Evol.">
        <title>Genome expansion and lineage-specific genetic innovations in the forest pathogenic fungi Armillaria.</title>
        <authorList>
            <person name="Sipos G."/>
            <person name="Prasanna A.N."/>
            <person name="Walter M.C."/>
            <person name="O'Connor E."/>
            <person name="Balint B."/>
            <person name="Krizsan K."/>
            <person name="Kiss B."/>
            <person name="Hess J."/>
            <person name="Varga T."/>
            <person name="Slot J."/>
            <person name="Riley R."/>
            <person name="Boka B."/>
            <person name="Rigling D."/>
            <person name="Barry K."/>
            <person name="Lee J."/>
            <person name="Mihaltcheva S."/>
            <person name="LaButti K."/>
            <person name="Lipzen A."/>
            <person name="Waldron R."/>
            <person name="Moloney N.M."/>
            <person name="Sperisen C."/>
            <person name="Kredics L."/>
            <person name="Vagvoelgyi C."/>
            <person name="Patrignani A."/>
            <person name="Fitzpatrick D."/>
            <person name="Nagy I."/>
            <person name="Doyle S."/>
            <person name="Anderson J.B."/>
            <person name="Grigoriev I.V."/>
            <person name="Gueldener U."/>
            <person name="Muensterkoetter M."/>
            <person name="Nagy L.G."/>
        </authorList>
    </citation>
    <scope>NUCLEOTIDE SEQUENCE [LARGE SCALE GENOMIC DNA]</scope>
    <source>
        <strain evidence="5">Ar21-2</strain>
    </source>
</reference>
<dbReference type="InterPro" id="IPR001995">
    <property type="entry name" value="Peptidase_A2_cat"/>
</dbReference>
<keyword evidence="2" id="KW-0378">Hydrolase</keyword>
<dbReference type="InParanoid" id="A0A2H3D386"/>
<dbReference type="EMBL" id="KZ293672">
    <property type="protein sequence ID" value="PBK88560.1"/>
    <property type="molecule type" value="Genomic_DNA"/>
</dbReference>
<sequence>INSIKTDTLKVIIDSGSDITLISESALNSLSKTPRVHEGQKINLVQVTGSASISGYVKLDLYFDTEEGPVKINVDAYVVKGMTTPLILGNDFADQYSLSIVHRAGDSFLSFGDTGRELKVSSSLSPTMIDATGQTFQVKVSQDTVSNLPRNKAHCKAQKQRRRVCLARQNGEVHAHVRAVIPPESCLRVPIEVFAPVPGKEWFIEK</sequence>
<dbReference type="STRING" id="47427.A0A2H3D386"/>
<dbReference type="GO" id="GO:0004190">
    <property type="term" value="F:aspartic-type endopeptidase activity"/>
    <property type="evidence" value="ECO:0007669"/>
    <property type="project" value="UniProtKB-KW"/>
</dbReference>
<feature type="non-terminal residue" evidence="4">
    <location>
        <position position="206"/>
    </location>
</feature>
<dbReference type="SUPFAM" id="SSF50630">
    <property type="entry name" value="Acid proteases"/>
    <property type="match status" value="1"/>
</dbReference>
<feature type="domain" description="Peptidase A2" evidence="3">
    <location>
        <begin position="9"/>
        <end position="92"/>
    </location>
</feature>
<evidence type="ECO:0000259" key="3">
    <source>
        <dbReference type="PROSITE" id="PS50175"/>
    </source>
</evidence>
<feature type="non-terminal residue" evidence="4">
    <location>
        <position position="1"/>
    </location>
</feature>
<evidence type="ECO:0000256" key="2">
    <source>
        <dbReference type="ARBA" id="ARBA00022801"/>
    </source>
</evidence>
<dbReference type="AlphaFoldDB" id="A0A2H3D386"/>
<protein>
    <recommendedName>
        <fullName evidence="3">Peptidase A2 domain-containing protein</fullName>
    </recommendedName>
</protein>
<dbReference type="CDD" id="cd00303">
    <property type="entry name" value="retropepsin_like"/>
    <property type="match status" value="1"/>
</dbReference>
<keyword evidence="1" id="KW-0064">Aspartyl protease</keyword>
<dbReference type="GO" id="GO:0006508">
    <property type="term" value="P:proteolysis"/>
    <property type="evidence" value="ECO:0007669"/>
    <property type="project" value="InterPro"/>
</dbReference>
<accession>A0A2H3D386</accession>
<keyword evidence="1" id="KW-0645">Protease</keyword>
<dbReference type="InterPro" id="IPR001969">
    <property type="entry name" value="Aspartic_peptidase_AS"/>
</dbReference>
<dbReference type="PROSITE" id="PS50175">
    <property type="entry name" value="ASP_PROT_RETROV"/>
    <property type="match status" value="1"/>
</dbReference>
<keyword evidence="5" id="KW-1185">Reference proteome</keyword>